<dbReference type="AlphaFoldDB" id="A0A8J6GKX7"/>
<comment type="subcellular location">
    <subcellularLocation>
        <location evidence="1">Membrane</location>
        <topology evidence="1">Single-pass membrane protein</topology>
    </subcellularLocation>
</comment>
<keyword evidence="2 7" id="KW-0812">Transmembrane</keyword>
<dbReference type="InterPro" id="IPR026617">
    <property type="entry name" value="SMCO2/5"/>
</dbReference>
<evidence type="ECO:0000256" key="1">
    <source>
        <dbReference type="ARBA" id="ARBA00004167"/>
    </source>
</evidence>
<dbReference type="PANTHER" id="PTHR22422">
    <property type="entry name" value="TRANSMEMBRANE AND COILED-COIL DOMAIN-CONTAINING PROTEIN 5B-RELATED"/>
    <property type="match status" value="1"/>
</dbReference>
<feature type="coiled-coil region" evidence="6">
    <location>
        <begin position="138"/>
        <end position="312"/>
    </location>
</feature>
<evidence type="ECO:0000256" key="3">
    <source>
        <dbReference type="ARBA" id="ARBA00022989"/>
    </source>
</evidence>
<evidence type="ECO:0000313" key="9">
    <source>
        <dbReference type="Proteomes" id="UP000710432"/>
    </source>
</evidence>
<evidence type="ECO:0000256" key="6">
    <source>
        <dbReference type="SAM" id="Coils"/>
    </source>
</evidence>
<dbReference type="Pfam" id="PF14992">
    <property type="entry name" value="TMCO5"/>
    <property type="match status" value="1"/>
</dbReference>
<comment type="caution">
    <text evidence="8">The sequence shown here is derived from an EMBL/GenBank/DDBJ whole genome shotgun (WGS) entry which is preliminary data.</text>
</comment>
<dbReference type="EMBL" id="JAATJU010021826">
    <property type="protein sequence ID" value="KAH0512731.1"/>
    <property type="molecule type" value="Genomic_DNA"/>
</dbReference>
<reference evidence="8" key="1">
    <citation type="submission" date="2020-03" db="EMBL/GenBank/DDBJ databases">
        <title>Studies in the Genomics of Life Span.</title>
        <authorList>
            <person name="Glass D."/>
        </authorList>
    </citation>
    <scope>NUCLEOTIDE SEQUENCE</scope>
    <source>
        <strain evidence="8">LTLLF</strain>
        <tissue evidence="8">Muscle</tissue>
    </source>
</reference>
<evidence type="ECO:0000313" key="8">
    <source>
        <dbReference type="EMBL" id="KAH0512731.1"/>
    </source>
</evidence>
<accession>A0A8J6GKX7</accession>
<evidence type="ECO:0000256" key="4">
    <source>
        <dbReference type="ARBA" id="ARBA00023054"/>
    </source>
</evidence>
<feature type="transmembrane region" description="Helical" evidence="7">
    <location>
        <begin position="349"/>
        <end position="369"/>
    </location>
</feature>
<dbReference type="GO" id="GO:0016020">
    <property type="term" value="C:membrane"/>
    <property type="evidence" value="ECO:0007669"/>
    <property type="project" value="UniProtKB-SubCell"/>
</dbReference>
<protein>
    <submittedName>
        <fullName evidence="8">Transmembrane and coiled-coil domain-containing protein 5A</fullName>
    </submittedName>
</protein>
<evidence type="ECO:0000256" key="2">
    <source>
        <dbReference type="ARBA" id="ARBA00022692"/>
    </source>
</evidence>
<keyword evidence="5 7" id="KW-0472">Membrane</keyword>
<name>A0A8J6GKX7_MICOH</name>
<evidence type="ECO:0000256" key="7">
    <source>
        <dbReference type="SAM" id="Phobius"/>
    </source>
</evidence>
<gene>
    <name evidence="8" type="ORF">LTLLF_143360</name>
</gene>
<keyword evidence="4 6" id="KW-0175">Coiled coil</keyword>
<proteinExistence type="predicted"/>
<sequence>MCLSRLRIYVFVSRRVGDEVLVLSRNIVLPSGKKNNTAEKQLVNGSGQINIGRHRPLESEEEQKKAEGFVISSQGSLKGENQFIDFLFGRLMGPFLQSITTSLLTFQASTMEEQKENQLDYESEKMEILRLAQSKKNIISLNMDLEKDMQRIDEANQELLLKIQEKENEIQRLEREITQTRDPAEDEDWEKENYAVMERERVLLELEEETARLERKNEALVHSISELQRKLAWKSQKIVKCEQDDPKITQEESKVKLQQLESSCEDQEKKLGKIMEDYMFVSQLCEDQALCIKKYQEALKRIEEELETGFLEREVSKVLSMDSARERTNRLANKGGSIAKKALRFSKRVFRPLLFTTLFFIRLLGYLIFHLSFINPDLLINALPKILSRDVLWKLRCFLFPSLTLETGDMLPH</sequence>
<keyword evidence="3 7" id="KW-1133">Transmembrane helix</keyword>
<organism evidence="8 9">
    <name type="scientific">Microtus ochrogaster</name>
    <name type="common">Prairie vole</name>
    <dbReference type="NCBI Taxonomy" id="79684"/>
    <lineage>
        <taxon>Eukaryota</taxon>
        <taxon>Metazoa</taxon>
        <taxon>Chordata</taxon>
        <taxon>Craniata</taxon>
        <taxon>Vertebrata</taxon>
        <taxon>Euteleostomi</taxon>
        <taxon>Mammalia</taxon>
        <taxon>Eutheria</taxon>
        <taxon>Euarchontoglires</taxon>
        <taxon>Glires</taxon>
        <taxon>Rodentia</taxon>
        <taxon>Myomorpha</taxon>
        <taxon>Muroidea</taxon>
        <taxon>Cricetidae</taxon>
        <taxon>Arvicolinae</taxon>
        <taxon>Microtus</taxon>
    </lineage>
</organism>
<dbReference type="PANTHER" id="PTHR22422:SF7">
    <property type="entry name" value="TRANSMEMBRANE AND COILED-COIL DOMAIN-CONTAINING PROTEIN 5A"/>
    <property type="match status" value="1"/>
</dbReference>
<evidence type="ECO:0000256" key="5">
    <source>
        <dbReference type="ARBA" id="ARBA00023136"/>
    </source>
</evidence>
<dbReference type="Proteomes" id="UP000710432">
    <property type="component" value="Unassembled WGS sequence"/>
</dbReference>